<keyword evidence="7" id="KW-1185">Reference proteome</keyword>
<dbReference type="SUPFAM" id="SSF51679">
    <property type="entry name" value="Bacterial luciferase-like"/>
    <property type="match status" value="1"/>
</dbReference>
<accession>A0A848L334</accession>
<dbReference type="Gene3D" id="3.20.20.30">
    <property type="entry name" value="Luciferase-like domain"/>
    <property type="match status" value="1"/>
</dbReference>
<reference evidence="6 7" key="1">
    <citation type="submission" date="2020-04" db="EMBL/GenBank/DDBJ databases">
        <title>Gordonia sp. nov. TBRC 11910.</title>
        <authorList>
            <person name="Suriyachadkun C."/>
        </authorList>
    </citation>
    <scope>NUCLEOTIDE SEQUENCE [LARGE SCALE GENOMIC DNA]</scope>
    <source>
        <strain evidence="6 7">TBRC 11910</strain>
    </source>
</reference>
<dbReference type="GO" id="GO:0046306">
    <property type="term" value="P:alkanesulfonate catabolic process"/>
    <property type="evidence" value="ECO:0007669"/>
    <property type="project" value="TreeGrafter"/>
</dbReference>
<name>A0A848L334_9ACTN</name>
<dbReference type="PANTHER" id="PTHR42847">
    <property type="entry name" value="ALKANESULFONATE MONOOXYGENASE"/>
    <property type="match status" value="1"/>
</dbReference>
<evidence type="ECO:0000259" key="5">
    <source>
        <dbReference type="Pfam" id="PF00296"/>
    </source>
</evidence>
<dbReference type="InterPro" id="IPR050172">
    <property type="entry name" value="SsuD_RutA_monooxygenase"/>
</dbReference>
<dbReference type="EMBL" id="JABBNB010000018">
    <property type="protein sequence ID" value="NMO02971.1"/>
    <property type="molecule type" value="Genomic_DNA"/>
</dbReference>
<proteinExistence type="predicted"/>
<feature type="domain" description="Luciferase-like" evidence="5">
    <location>
        <begin position="11"/>
        <end position="197"/>
    </location>
</feature>
<dbReference type="PANTHER" id="PTHR42847:SF4">
    <property type="entry name" value="ALKANESULFONATE MONOOXYGENASE-RELATED"/>
    <property type="match status" value="1"/>
</dbReference>
<evidence type="ECO:0000256" key="4">
    <source>
        <dbReference type="ARBA" id="ARBA00023033"/>
    </source>
</evidence>
<keyword evidence="2" id="KW-0288">FMN</keyword>
<dbReference type="AlphaFoldDB" id="A0A848L334"/>
<evidence type="ECO:0000313" key="6">
    <source>
        <dbReference type="EMBL" id="NMO02971.1"/>
    </source>
</evidence>
<gene>
    <name evidence="6" type="ORF">HH308_17300</name>
</gene>
<dbReference type="InterPro" id="IPR011251">
    <property type="entry name" value="Luciferase-like_dom"/>
</dbReference>
<keyword evidence="1" id="KW-0285">Flavoprotein</keyword>
<evidence type="ECO:0000256" key="1">
    <source>
        <dbReference type="ARBA" id="ARBA00022630"/>
    </source>
</evidence>
<dbReference type="GO" id="GO:0008726">
    <property type="term" value="F:alkanesulfonate monooxygenase activity"/>
    <property type="evidence" value="ECO:0007669"/>
    <property type="project" value="TreeGrafter"/>
</dbReference>
<evidence type="ECO:0000256" key="3">
    <source>
        <dbReference type="ARBA" id="ARBA00023002"/>
    </source>
</evidence>
<dbReference type="RefSeq" id="WP_170195479.1">
    <property type="nucleotide sequence ID" value="NZ_JABBNB010000018.1"/>
</dbReference>
<evidence type="ECO:0000256" key="2">
    <source>
        <dbReference type="ARBA" id="ARBA00022643"/>
    </source>
</evidence>
<keyword evidence="3" id="KW-0560">Oxidoreductase</keyword>
<keyword evidence="4" id="KW-0503">Monooxygenase</keyword>
<comment type="caution">
    <text evidence="6">The sequence shown here is derived from an EMBL/GenBank/DDBJ whole genome shotgun (WGS) entry which is preliminary data.</text>
</comment>
<dbReference type="Proteomes" id="UP000550729">
    <property type="component" value="Unassembled WGS sequence"/>
</dbReference>
<protein>
    <submittedName>
        <fullName evidence="6">LLM class flavin-dependent oxidoreductase</fullName>
    </submittedName>
</protein>
<dbReference type="Pfam" id="PF00296">
    <property type="entry name" value="Bac_luciferase"/>
    <property type="match status" value="1"/>
</dbReference>
<organism evidence="6 7">
    <name type="scientific">Gordonia asplenii</name>
    <dbReference type="NCBI Taxonomy" id="2725283"/>
    <lineage>
        <taxon>Bacteria</taxon>
        <taxon>Bacillati</taxon>
        <taxon>Actinomycetota</taxon>
        <taxon>Actinomycetes</taxon>
        <taxon>Mycobacteriales</taxon>
        <taxon>Gordoniaceae</taxon>
        <taxon>Gordonia</taxon>
    </lineage>
</organism>
<dbReference type="InterPro" id="IPR036661">
    <property type="entry name" value="Luciferase-like_sf"/>
</dbReference>
<evidence type="ECO:0000313" key="7">
    <source>
        <dbReference type="Proteomes" id="UP000550729"/>
    </source>
</evidence>
<sequence length="292" mass="31801">MRLSTCILPVFDAAETRTRWREAEQLGFTSAYTYDHQSWRMFRDKPWYDALLTLSLGASVTTGLRLGTLVTTPNFRHPVTLAKDLITLDAISDGRITLGLGAGTASFDADVLGDPPLTPRRRQDRLEEFTRDLDQLLTNDAVSFAGEWYTAVEARTIPGCVQRPRIPFAIAGGGPRGMRLAAELGQAWVCDLSIFDAGDDVPAELLNQLERLGNTLRDAGRAPESLERILLVGLDAPAFSHDVDALIGAAGEYAAAGFTEIVIHAPIHDVGLGTRPSVYAQADRIAREIAEL</sequence>